<accession>A0A1J9RVA7</accession>
<protein>
    <submittedName>
        <fullName evidence="4">C6 transcription protein</fullName>
    </submittedName>
</protein>
<feature type="compositionally biased region" description="Basic residues" evidence="2">
    <location>
        <begin position="559"/>
        <end position="570"/>
    </location>
</feature>
<proteinExistence type="predicted"/>
<feature type="region of interest" description="Disordered" evidence="2">
    <location>
        <begin position="377"/>
        <end position="422"/>
    </location>
</feature>
<dbReference type="InterPro" id="IPR001138">
    <property type="entry name" value="Zn2Cys6_DnaBD"/>
</dbReference>
<feature type="region of interest" description="Disordered" evidence="2">
    <location>
        <begin position="205"/>
        <end position="224"/>
    </location>
</feature>
<feature type="compositionally biased region" description="Acidic residues" evidence="2">
    <location>
        <begin position="574"/>
        <end position="591"/>
    </location>
</feature>
<feature type="domain" description="Zn(2)-C6 fungal-type" evidence="3">
    <location>
        <begin position="21"/>
        <end position="51"/>
    </location>
</feature>
<evidence type="ECO:0000313" key="4">
    <source>
        <dbReference type="EMBL" id="OJD31437.1"/>
    </source>
</evidence>
<dbReference type="SUPFAM" id="SSF57701">
    <property type="entry name" value="Zn2/Cys6 DNA-binding domain"/>
    <property type="match status" value="1"/>
</dbReference>
<dbReference type="Proteomes" id="UP000183809">
    <property type="component" value="Unassembled WGS sequence"/>
</dbReference>
<feature type="compositionally biased region" description="Basic and acidic residues" evidence="2">
    <location>
        <begin position="646"/>
        <end position="659"/>
    </location>
</feature>
<gene>
    <name evidence="4" type="ORF">BKCO1_480009</name>
</gene>
<dbReference type="GO" id="GO:0008270">
    <property type="term" value="F:zinc ion binding"/>
    <property type="evidence" value="ECO:0007669"/>
    <property type="project" value="InterPro"/>
</dbReference>
<feature type="compositionally biased region" description="Gly residues" evidence="2">
    <location>
        <begin position="389"/>
        <end position="398"/>
    </location>
</feature>
<dbReference type="GO" id="GO:0000981">
    <property type="term" value="F:DNA-binding transcription factor activity, RNA polymerase II-specific"/>
    <property type="evidence" value="ECO:0007669"/>
    <property type="project" value="InterPro"/>
</dbReference>
<evidence type="ECO:0000259" key="3">
    <source>
        <dbReference type="PROSITE" id="PS50048"/>
    </source>
</evidence>
<dbReference type="OrthoDB" id="416217at2759"/>
<feature type="compositionally biased region" description="Gly residues" evidence="2">
    <location>
        <begin position="470"/>
        <end position="479"/>
    </location>
</feature>
<dbReference type="GeneID" id="31016780"/>
<dbReference type="RefSeq" id="XP_020127697.1">
    <property type="nucleotide sequence ID" value="XM_020276519.1"/>
</dbReference>
<sequence length="826" mass="87587">MPDALEDSYRARRPHRKSRNGCRNCKARKIKCDEVQPQCGQCTKHAVICDFSARESLPASSVSSSTTTTPAPTFSGIDSTLLNLDPPTAPPPTTSLAADERYNNNIDDDNNSHNSAWRRLFGAPSDPIDQLAVATSSIPLEPDLELNMTDLELLHHFTVTTAYTLGATVELQTWWRIEVPHLAFSYPFVMRALLALSGVHVAHTILSSSPPPTTTDRNDSPTASEERRLQAADHTARALSQQRLALRTAHALLPSCTTTATTESSSFPSAGIHASPPSLTSWPHPSLNPHIFPPLYICAVITTLASFAAAAATASPQQQQHHHDEIRDTDANNNKNDLLIVNISNSDNNSGSATTTGTIAPWLLLSRGIKQAADRAAAAAAGVPQPGRPEGGGGGGVEPGSLAGGRRREGRGSNSNSNSNNNTALLMANAVGMPLRISQPRYGGGGGGRATTLGRGRGKPEGEEGEEEPGGGGSGGGGDYSSSSLWYDPCHGWSTSARRSRSRSRSGGGGVGVMDDGGSGRRRTGAGELHAAVTAGIDQLAALRAWFVALYEQRYRRRHRHMRPHRHHRRSANDGDDYDDDDDNDDYETMEGQEGGGGGGGGGGGRAEEEEDEEAAAAAADEANLSSLVAAIDGLMEAYAVFDESEKGRDRRRWERDGGGGDADEGDDDMTAGMRAVLGWVCNSSTGNGGGNGGGAASVDDRFLERAAQGAPAFLIVLAFWGVLIHWVDDGGGGGDGSGVGVSGRQNTQRRRCWWIGGWGRRLVRRVEMAVSVQGSASEGDRAMHGGGDMEKESEMDWLRWLRWPLEQVVTDGKSGGVRAVDCVVI</sequence>
<dbReference type="PANTHER" id="PTHR47657:SF7">
    <property type="entry name" value="STEROL REGULATORY ELEMENT-BINDING PROTEIN ECM22"/>
    <property type="match status" value="1"/>
</dbReference>
<comment type="caution">
    <text evidence="4">The sequence shown here is derived from an EMBL/GenBank/DDBJ whole genome shotgun (WGS) entry which is preliminary data.</text>
</comment>
<keyword evidence="1" id="KW-0539">Nucleus</keyword>
<dbReference type="InterPro" id="IPR036864">
    <property type="entry name" value="Zn2-C6_fun-type_DNA-bd_sf"/>
</dbReference>
<name>A0A1J9RVA7_9PEZI</name>
<reference evidence="4 5" key="1">
    <citation type="submission" date="2016-10" db="EMBL/GenBank/DDBJ databases">
        <title>Proteomics and genomics reveal pathogen-plant mechanisms compatible with a hemibiotrophic lifestyle of Diplodia corticola.</title>
        <authorList>
            <person name="Fernandes I."/>
            <person name="De Jonge R."/>
            <person name="Van De Peer Y."/>
            <person name="Devreese B."/>
            <person name="Alves A."/>
            <person name="Esteves A.C."/>
        </authorList>
    </citation>
    <scope>NUCLEOTIDE SEQUENCE [LARGE SCALE GENOMIC DNA]</scope>
    <source>
        <strain evidence="4 5">CBS 112549</strain>
    </source>
</reference>
<feature type="compositionally biased region" description="Basic residues" evidence="2">
    <location>
        <begin position="11"/>
        <end position="21"/>
    </location>
</feature>
<feature type="region of interest" description="Disordered" evidence="2">
    <location>
        <begin position="493"/>
        <end position="524"/>
    </location>
</feature>
<dbReference type="SMART" id="SM00066">
    <property type="entry name" value="GAL4"/>
    <property type="match status" value="1"/>
</dbReference>
<feature type="compositionally biased region" description="Low complexity" evidence="2">
    <location>
        <begin position="412"/>
        <end position="422"/>
    </location>
</feature>
<dbReference type="STRING" id="236234.A0A1J9RVA7"/>
<feature type="compositionally biased region" description="Gly residues" evidence="2">
    <location>
        <begin position="593"/>
        <end position="605"/>
    </location>
</feature>
<dbReference type="Pfam" id="PF00172">
    <property type="entry name" value="Zn_clus"/>
    <property type="match status" value="1"/>
</dbReference>
<feature type="region of interest" description="Disordered" evidence="2">
    <location>
        <begin position="646"/>
        <end position="669"/>
    </location>
</feature>
<organism evidence="4 5">
    <name type="scientific">Diplodia corticola</name>
    <dbReference type="NCBI Taxonomy" id="236234"/>
    <lineage>
        <taxon>Eukaryota</taxon>
        <taxon>Fungi</taxon>
        <taxon>Dikarya</taxon>
        <taxon>Ascomycota</taxon>
        <taxon>Pezizomycotina</taxon>
        <taxon>Dothideomycetes</taxon>
        <taxon>Dothideomycetes incertae sedis</taxon>
        <taxon>Botryosphaeriales</taxon>
        <taxon>Botryosphaeriaceae</taxon>
        <taxon>Diplodia</taxon>
    </lineage>
</organism>
<dbReference type="PANTHER" id="PTHR47657">
    <property type="entry name" value="STEROL REGULATORY ELEMENT-BINDING PROTEIN ECM22"/>
    <property type="match status" value="1"/>
</dbReference>
<dbReference type="Gene3D" id="4.10.240.10">
    <property type="entry name" value="Zn(2)-C6 fungal-type DNA-binding domain"/>
    <property type="match status" value="1"/>
</dbReference>
<dbReference type="AlphaFoldDB" id="A0A1J9RVA7"/>
<feature type="region of interest" description="Disordered" evidence="2">
    <location>
        <begin position="1"/>
        <end position="21"/>
    </location>
</feature>
<dbReference type="PROSITE" id="PS50048">
    <property type="entry name" value="ZN2_CY6_FUNGAL_2"/>
    <property type="match status" value="1"/>
</dbReference>
<feature type="region of interest" description="Disordered" evidence="2">
    <location>
        <begin position="436"/>
        <end position="481"/>
    </location>
</feature>
<feature type="compositionally biased region" description="Gly residues" evidence="2">
    <location>
        <begin position="506"/>
        <end position="517"/>
    </location>
</feature>
<dbReference type="PROSITE" id="PS00463">
    <property type="entry name" value="ZN2_CY6_FUNGAL_1"/>
    <property type="match status" value="1"/>
</dbReference>
<dbReference type="CDD" id="cd00067">
    <property type="entry name" value="GAL4"/>
    <property type="match status" value="1"/>
</dbReference>
<evidence type="ECO:0000256" key="2">
    <source>
        <dbReference type="SAM" id="MobiDB-lite"/>
    </source>
</evidence>
<keyword evidence="5" id="KW-1185">Reference proteome</keyword>
<evidence type="ECO:0000256" key="1">
    <source>
        <dbReference type="ARBA" id="ARBA00023242"/>
    </source>
</evidence>
<feature type="region of interest" description="Disordered" evidence="2">
    <location>
        <begin position="559"/>
        <end position="620"/>
    </location>
</feature>
<dbReference type="InterPro" id="IPR052400">
    <property type="entry name" value="Zn2-C6_fungal_TF"/>
</dbReference>
<dbReference type="EMBL" id="MNUE01000048">
    <property type="protein sequence ID" value="OJD31437.1"/>
    <property type="molecule type" value="Genomic_DNA"/>
</dbReference>
<evidence type="ECO:0000313" key="5">
    <source>
        <dbReference type="Proteomes" id="UP000183809"/>
    </source>
</evidence>